<organism evidence="1 2">
    <name type="scientific">Vibrio phage VpV262</name>
    <dbReference type="NCBI Taxonomy" id="2907796"/>
    <lineage>
        <taxon>Viruses</taxon>
        <taxon>Duplodnaviria</taxon>
        <taxon>Heunggongvirae</taxon>
        <taxon>Uroviricota</taxon>
        <taxon>Caudoviricetes</taxon>
        <taxon>Zobellviridae</taxon>
        <taxon>Vipivirus</taxon>
        <taxon>Vipivirus canadense</taxon>
    </lineage>
</organism>
<dbReference type="KEGG" id="vg:956060"/>
<name>Q8LT39_9CAUD</name>
<dbReference type="GeneID" id="956060"/>
<dbReference type="EMBL" id="AY095314">
    <property type="protein sequence ID" value="AAM28394.1"/>
    <property type="molecule type" value="Genomic_DNA"/>
</dbReference>
<dbReference type="RefSeq" id="NP_640326.1">
    <property type="nucleotide sequence ID" value="NC_003907.2"/>
</dbReference>
<evidence type="ECO:0000313" key="1">
    <source>
        <dbReference type="EMBL" id="AAM28394.1"/>
    </source>
</evidence>
<proteinExistence type="predicted"/>
<evidence type="ECO:0000313" key="2">
    <source>
        <dbReference type="Proteomes" id="UP000001794"/>
    </source>
</evidence>
<dbReference type="Proteomes" id="UP000001794">
    <property type="component" value="Segment"/>
</dbReference>
<reference evidence="1 2" key="1">
    <citation type="journal article" date="2003" name="Virology">
        <title>The complete sequence of marine bacteriophage VpV262 infecting vibrio parahaemolyticus indicates that an ancestral component of a T7 viral supergroup is widespread in the marine environment.</title>
        <authorList>
            <person name="Hardies S.C."/>
            <person name="Comeau A.M."/>
            <person name="Serwer P."/>
            <person name="Suttle C.A."/>
        </authorList>
    </citation>
    <scope>NUCLEOTIDE SEQUENCE</scope>
</reference>
<accession>Q8LT39</accession>
<protein>
    <submittedName>
        <fullName evidence="1">Uncharacterized protein</fullName>
    </submittedName>
</protein>
<keyword evidence="2" id="KW-1185">Reference proteome</keyword>
<sequence length="77" mass="9045">MAKKVQMTTYKCEVCRHEEEHKTEKRNPMYRDCPECNTRVGMKAISPFTSINIKRYGTDTEPSKYEIIKNRPKGGNF</sequence>